<feature type="transmembrane region" description="Helical" evidence="1">
    <location>
        <begin position="73"/>
        <end position="93"/>
    </location>
</feature>
<feature type="transmembrane region" description="Helical" evidence="1">
    <location>
        <begin position="100"/>
        <end position="118"/>
    </location>
</feature>
<dbReference type="Proteomes" id="UP000305792">
    <property type="component" value="Unassembled WGS sequence"/>
</dbReference>
<dbReference type="RefSeq" id="WP_136531252.1">
    <property type="nucleotide sequence ID" value="NZ_STGX01000015.1"/>
</dbReference>
<keyword evidence="1" id="KW-1133">Transmembrane helix</keyword>
<evidence type="ECO:0000256" key="1">
    <source>
        <dbReference type="SAM" id="Phobius"/>
    </source>
</evidence>
<gene>
    <name evidence="2" type="ORF">E9998_18895</name>
</gene>
<keyword evidence="1" id="KW-0472">Membrane</keyword>
<comment type="caution">
    <text evidence="2">The sequence shown here is derived from an EMBL/GenBank/DDBJ whole genome shotgun (WGS) entry which is preliminary data.</text>
</comment>
<reference evidence="2 3" key="1">
    <citation type="journal article" date="2018" name="Int. J. Syst. Evol. Microbiol.">
        <title>Glycomyces paridis sp. nov., isolated from the medicinal plant Paris polyphylla.</title>
        <authorList>
            <person name="Fang X.M."/>
            <person name="Bai J.L."/>
            <person name="Su J."/>
            <person name="Zhao L.L."/>
            <person name="Liu H.Y."/>
            <person name="Ma B.P."/>
            <person name="Zhang Y.Q."/>
            <person name="Yu L.Y."/>
        </authorList>
    </citation>
    <scope>NUCLEOTIDE SEQUENCE [LARGE SCALE GENOMIC DNA]</scope>
    <source>
        <strain evidence="2 3">CPCC 204357</strain>
    </source>
</reference>
<feature type="transmembrane region" description="Helical" evidence="1">
    <location>
        <begin position="159"/>
        <end position="181"/>
    </location>
</feature>
<name>A0A4S8P999_9ACTN</name>
<proteinExistence type="predicted"/>
<organism evidence="2 3">
    <name type="scientific">Glycomyces paridis</name>
    <dbReference type="NCBI Taxonomy" id="2126555"/>
    <lineage>
        <taxon>Bacteria</taxon>
        <taxon>Bacillati</taxon>
        <taxon>Actinomycetota</taxon>
        <taxon>Actinomycetes</taxon>
        <taxon>Glycomycetales</taxon>
        <taxon>Glycomycetaceae</taxon>
        <taxon>Glycomyces</taxon>
    </lineage>
</organism>
<sequence length="203" mass="20521">MSVPPDSPRTRPGVVTAAVALQILLALFLVLQSVAGLMYGADAQAAAEAELADQGYAMSDLPEGTTFEGGGAAAWAPIVFAALLVVLALLNGAGKRPARILTWVVQPLVLVCGGFLFVSQALAATFMEAGIEAGGGPEDLDAQALVDALGGVYPVWADIASYGAFALATAGSIAVIVLLAVPAANAFFRKETPQTFIPGAPPA</sequence>
<evidence type="ECO:0000313" key="2">
    <source>
        <dbReference type="EMBL" id="THV26175.1"/>
    </source>
</evidence>
<dbReference type="EMBL" id="STGX01000015">
    <property type="protein sequence ID" value="THV26175.1"/>
    <property type="molecule type" value="Genomic_DNA"/>
</dbReference>
<evidence type="ECO:0000313" key="3">
    <source>
        <dbReference type="Proteomes" id="UP000305792"/>
    </source>
</evidence>
<keyword evidence="3" id="KW-1185">Reference proteome</keyword>
<dbReference type="AlphaFoldDB" id="A0A4S8P999"/>
<accession>A0A4S8P999</accession>
<protein>
    <submittedName>
        <fullName evidence="2">Uncharacterized protein</fullName>
    </submittedName>
</protein>
<keyword evidence="1" id="KW-0812">Transmembrane</keyword>
<dbReference type="OrthoDB" id="5188995at2"/>